<keyword evidence="1" id="KW-0812">Transmembrane</keyword>
<name>A0A5S3PQ42_9FLAO</name>
<keyword evidence="4" id="KW-1185">Reference proteome</keyword>
<evidence type="ECO:0000259" key="2">
    <source>
        <dbReference type="Pfam" id="PF13239"/>
    </source>
</evidence>
<evidence type="ECO:0000313" key="3">
    <source>
        <dbReference type="EMBL" id="TMM56867.1"/>
    </source>
</evidence>
<keyword evidence="1" id="KW-0472">Membrane</keyword>
<feature type="transmembrane region" description="Helical" evidence="1">
    <location>
        <begin position="24"/>
        <end position="42"/>
    </location>
</feature>
<gene>
    <name evidence="3" type="ORF">FEE95_10230</name>
</gene>
<dbReference type="AlphaFoldDB" id="A0A5S3PQ42"/>
<reference evidence="3 4" key="1">
    <citation type="submission" date="2019-05" db="EMBL/GenBank/DDBJ databases">
        <authorList>
            <person name="Zhang J.-Y."/>
            <person name="Feg X."/>
            <person name="Du Z.-J."/>
        </authorList>
    </citation>
    <scope>NUCLEOTIDE SEQUENCE [LARGE SCALE GENOMIC DNA]</scope>
    <source>
        <strain evidence="3 4">RZ26</strain>
    </source>
</reference>
<organism evidence="3 4">
    <name type="scientific">Maribacter algarum</name>
    <name type="common">ex Zhang et al. 2020</name>
    <dbReference type="NCBI Taxonomy" id="2578118"/>
    <lineage>
        <taxon>Bacteria</taxon>
        <taxon>Pseudomonadati</taxon>
        <taxon>Bacteroidota</taxon>
        <taxon>Flavobacteriia</taxon>
        <taxon>Flavobacteriales</taxon>
        <taxon>Flavobacteriaceae</taxon>
        <taxon>Maribacter</taxon>
    </lineage>
</organism>
<dbReference type="Pfam" id="PF13239">
    <property type="entry name" value="2TM"/>
    <property type="match status" value="1"/>
</dbReference>
<dbReference type="OrthoDB" id="1495672at2"/>
<sequence length="109" mass="12937">MESKNTPHVSSYERAQKKVKDIKGFYGHLAVYVIVILVVLSTRGRFMSIHNTIFQDSEYLNWIDWNVFGTPIIWGIFLIMHGIRVFGKNPFLGRKWEDRQIQKYMEKKT</sequence>
<evidence type="ECO:0000313" key="4">
    <source>
        <dbReference type="Proteomes" id="UP000310314"/>
    </source>
</evidence>
<protein>
    <submittedName>
        <fullName evidence="3">2TM domain-containing protein</fullName>
    </submittedName>
</protein>
<feature type="domain" description="2TM" evidence="2">
    <location>
        <begin position="13"/>
        <end position="106"/>
    </location>
</feature>
<dbReference type="EMBL" id="VATY01000002">
    <property type="protein sequence ID" value="TMM56867.1"/>
    <property type="molecule type" value="Genomic_DNA"/>
</dbReference>
<dbReference type="InterPro" id="IPR025698">
    <property type="entry name" value="2TM_dom"/>
</dbReference>
<accession>A0A5S3PQ42</accession>
<evidence type="ECO:0000256" key="1">
    <source>
        <dbReference type="SAM" id="Phobius"/>
    </source>
</evidence>
<proteinExistence type="predicted"/>
<dbReference type="RefSeq" id="WP_138657851.1">
    <property type="nucleotide sequence ID" value="NZ_VATY01000002.1"/>
</dbReference>
<dbReference type="Proteomes" id="UP000310314">
    <property type="component" value="Unassembled WGS sequence"/>
</dbReference>
<feature type="transmembrane region" description="Helical" evidence="1">
    <location>
        <begin position="62"/>
        <end position="86"/>
    </location>
</feature>
<comment type="caution">
    <text evidence="3">The sequence shown here is derived from an EMBL/GenBank/DDBJ whole genome shotgun (WGS) entry which is preliminary data.</text>
</comment>
<keyword evidence="1" id="KW-1133">Transmembrane helix</keyword>